<sequence>MPPRQDSDTSHRNGDIPIREIVFSCGVCQKLVSDVYSTKESDHGFNSSDHEESGVVVKFWMADCSHTFCAKHLEGGGVPFHQEGQHPLAPCPVCVASNPQRTTPRELFVIRGLSKGEYADEIPDTYLVCPPPSLAVEDAELDPLRFQYSQILRYSKAVTLRWRCEQRKRRILESSISKERKQWRKQEADMKDRIVVLEKGEAKLKKWEQRREMINHYLGLVGKMGE</sequence>
<protein>
    <submittedName>
        <fullName evidence="1">Uncharacterized protein</fullName>
    </submittedName>
</protein>
<organism evidence="1 2">
    <name type="scientific">Dothistroma septosporum (strain NZE10 / CBS 128990)</name>
    <name type="common">Red band needle blight fungus</name>
    <name type="synonym">Mycosphaerella pini</name>
    <dbReference type="NCBI Taxonomy" id="675120"/>
    <lineage>
        <taxon>Eukaryota</taxon>
        <taxon>Fungi</taxon>
        <taxon>Dikarya</taxon>
        <taxon>Ascomycota</taxon>
        <taxon>Pezizomycotina</taxon>
        <taxon>Dothideomycetes</taxon>
        <taxon>Dothideomycetidae</taxon>
        <taxon>Mycosphaerellales</taxon>
        <taxon>Mycosphaerellaceae</taxon>
        <taxon>Dothistroma</taxon>
    </lineage>
</organism>
<name>N1PDK9_DOTSN</name>
<dbReference type="Proteomes" id="UP000016933">
    <property type="component" value="Unassembled WGS sequence"/>
</dbReference>
<dbReference type="HOGENOM" id="CLU_1230374_0_0_1"/>
<accession>N1PDK9</accession>
<dbReference type="OrthoDB" id="5410764at2759"/>
<dbReference type="EMBL" id="KB446547">
    <property type="protein sequence ID" value="EME38534.1"/>
    <property type="molecule type" value="Genomic_DNA"/>
</dbReference>
<keyword evidence="2" id="KW-1185">Reference proteome</keyword>
<dbReference type="AlphaFoldDB" id="N1PDK9"/>
<reference evidence="1 2" key="2">
    <citation type="journal article" date="2012" name="PLoS Pathog.">
        <title>Diverse lifestyles and strategies of plant pathogenesis encoded in the genomes of eighteen Dothideomycetes fungi.</title>
        <authorList>
            <person name="Ohm R.A."/>
            <person name="Feau N."/>
            <person name="Henrissat B."/>
            <person name="Schoch C.L."/>
            <person name="Horwitz B.A."/>
            <person name="Barry K.W."/>
            <person name="Condon B.J."/>
            <person name="Copeland A.C."/>
            <person name="Dhillon B."/>
            <person name="Glaser F."/>
            <person name="Hesse C.N."/>
            <person name="Kosti I."/>
            <person name="LaButti K."/>
            <person name="Lindquist E.A."/>
            <person name="Lucas S."/>
            <person name="Salamov A.A."/>
            <person name="Bradshaw R.E."/>
            <person name="Ciuffetti L."/>
            <person name="Hamelin R.C."/>
            <person name="Kema G.H.J."/>
            <person name="Lawrence C."/>
            <person name="Scott J.A."/>
            <person name="Spatafora J.W."/>
            <person name="Turgeon B.G."/>
            <person name="de Wit P.J.G.M."/>
            <person name="Zhong S."/>
            <person name="Goodwin S.B."/>
            <person name="Grigoriev I.V."/>
        </authorList>
    </citation>
    <scope>NUCLEOTIDE SEQUENCE [LARGE SCALE GENOMIC DNA]</scope>
    <source>
        <strain evidence="2">NZE10 / CBS 128990</strain>
    </source>
</reference>
<dbReference type="eggNOG" id="ENOG502SP7F">
    <property type="taxonomic scope" value="Eukaryota"/>
</dbReference>
<dbReference type="STRING" id="675120.N1PDK9"/>
<reference evidence="2" key="1">
    <citation type="journal article" date="2012" name="PLoS Genet.">
        <title>The genomes of the fungal plant pathogens Cladosporium fulvum and Dothistroma septosporum reveal adaptation to different hosts and lifestyles but also signatures of common ancestry.</title>
        <authorList>
            <person name="de Wit P.J.G.M."/>
            <person name="van der Burgt A."/>
            <person name="Oekmen B."/>
            <person name="Stergiopoulos I."/>
            <person name="Abd-Elsalam K.A."/>
            <person name="Aerts A.L."/>
            <person name="Bahkali A.H."/>
            <person name="Beenen H.G."/>
            <person name="Chettri P."/>
            <person name="Cox M.P."/>
            <person name="Datema E."/>
            <person name="de Vries R.P."/>
            <person name="Dhillon B."/>
            <person name="Ganley A.R."/>
            <person name="Griffiths S.A."/>
            <person name="Guo Y."/>
            <person name="Hamelin R.C."/>
            <person name="Henrissat B."/>
            <person name="Kabir M.S."/>
            <person name="Jashni M.K."/>
            <person name="Kema G."/>
            <person name="Klaubauf S."/>
            <person name="Lapidus A."/>
            <person name="Levasseur A."/>
            <person name="Lindquist E."/>
            <person name="Mehrabi R."/>
            <person name="Ohm R.A."/>
            <person name="Owen T.J."/>
            <person name="Salamov A."/>
            <person name="Schwelm A."/>
            <person name="Schijlen E."/>
            <person name="Sun H."/>
            <person name="van den Burg H.A."/>
            <person name="van Ham R.C.H.J."/>
            <person name="Zhang S."/>
            <person name="Goodwin S.B."/>
            <person name="Grigoriev I.V."/>
            <person name="Collemare J."/>
            <person name="Bradshaw R.E."/>
        </authorList>
    </citation>
    <scope>NUCLEOTIDE SEQUENCE [LARGE SCALE GENOMIC DNA]</scope>
    <source>
        <strain evidence="2">NZE10 / CBS 128990</strain>
    </source>
</reference>
<proteinExistence type="predicted"/>
<evidence type="ECO:0000313" key="1">
    <source>
        <dbReference type="EMBL" id="EME38534.1"/>
    </source>
</evidence>
<gene>
    <name evidence="1" type="ORF">DOTSEDRAFT_140871</name>
</gene>
<dbReference type="OMA" id="GICQATI"/>
<evidence type="ECO:0000313" key="2">
    <source>
        <dbReference type="Proteomes" id="UP000016933"/>
    </source>
</evidence>